<feature type="domain" description="Factor of DNA methylation 1-5/IDN2" evidence="6">
    <location>
        <begin position="504"/>
        <end position="642"/>
    </location>
</feature>
<keyword evidence="2" id="KW-0943">RNA-mediated gene silencing</keyword>
<evidence type="ECO:0000256" key="2">
    <source>
        <dbReference type="ARBA" id="ARBA00023158"/>
    </source>
</evidence>
<dbReference type="EMBL" id="JAYMYQ010000011">
    <property type="protein sequence ID" value="KAK7304796.1"/>
    <property type="molecule type" value="Genomic_DNA"/>
</dbReference>
<feature type="coiled-coil region" evidence="3">
    <location>
        <begin position="258"/>
        <end position="292"/>
    </location>
</feature>
<dbReference type="Gene3D" id="3.30.70.2890">
    <property type="entry name" value="XS domain"/>
    <property type="match status" value="1"/>
</dbReference>
<feature type="domain" description="XS" evidence="5">
    <location>
        <begin position="117"/>
        <end position="225"/>
    </location>
</feature>
<accession>A0AAN9JUY3</accession>
<comment type="caution">
    <text evidence="8">The sequence shown here is derived from an EMBL/GenBank/DDBJ whole genome shotgun (WGS) entry which is preliminary data.</text>
</comment>
<proteinExistence type="predicted"/>
<dbReference type="InterPro" id="IPR005380">
    <property type="entry name" value="XS_domain"/>
</dbReference>
<dbReference type="InterPro" id="IPR005379">
    <property type="entry name" value="FDM1-5/IDN2_XH"/>
</dbReference>
<evidence type="ECO:0000256" key="3">
    <source>
        <dbReference type="SAM" id="Coils"/>
    </source>
</evidence>
<feature type="coiled-coil region" evidence="3">
    <location>
        <begin position="435"/>
        <end position="486"/>
    </location>
</feature>
<organism evidence="8 9">
    <name type="scientific">Canavalia gladiata</name>
    <name type="common">Sword bean</name>
    <name type="synonym">Dolichos gladiatus</name>
    <dbReference type="NCBI Taxonomy" id="3824"/>
    <lineage>
        <taxon>Eukaryota</taxon>
        <taxon>Viridiplantae</taxon>
        <taxon>Streptophyta</taxon>
        <taxon>Embryophyta</taxon>
        <taxon>Tracheophyta</taxon>
        <taxon>Spermatophyta</taxon>
        <taxon>Magnoliopsida</taxon>
        <taxon>eudicotyledons</taxon>
        <taxon>Gunneridae</taxon>
        <taxon>Pentapetalae</taxon>
        <taxon>rosids</taxon>
        <taxon>fabids</taxon>
        <taxon>Fabales</taxon>
        <taxon>Fabaceae</taxon>
        <taxon>Papilionoideae</taxon>
        <taxon>50 kb inversion clade</taxon>
        <taxon>NPAAA clade</taxon>
        <taxon>indigoferoid/millettioid clade</taxon>
        <taxon>Phaseoleae</taxon>
        <taxon>Canavalia</taxon>
    </lineage>
</organism>
<evidence type="ECO:0000256" key="1">
    <source>
        <dbReference type="ARBA" id="ARBA00023054"/>
    </source>
</evidence>
<evidence type="ECO:0000259" key="6">
    <source>
        <dbReference type="Pfam" id="PF03469"/>
    </source>
</evidence>
<dbReference type="InterPro" id="IPR005381">
    <property type="entry name" value="Znf-XS_domain"/>
</dbReference>
<evidence type="ECO:0000256" key="4">
    <source>
        <dbReference type="SAM" id="MobiDB-lite"/>
    </source>
</evidence>
<feature type="domain" description="Zinc finger-XS" evidence="7">
    <location>
        <begin position="43"/>
        <end position="84"/>
    </location>
</feature>
<dbReference type="Pfam" id="PF03470">
    <property type="entry name" value="zf-XS"/>
    <property type="match status" value="1"/>
</dbReference>
<evidence type="ECO:0000313" key="8">
    <source>
        <dbReference type="EMBL" id="KAK7304796.1"/>
    </source>
</evidence>
<dbReference type="Pfam" id="PF03468">
    <property type="entry name" value="XS"/>
    <property type="match status" value="1"/>
</dbReference>
<feature type="compositionally biased region" description="Basic and acidic residues" evidence="4">
    <location>
        <begin position="13"/>
        <end position="22"/>
    </location>
</feature>
<sequence>MGSSSSEDSEISESEKEDYKEKSYNKLKAGKYKVKIANATFRCPFCEGKKKQAFQFRDLLQHAFGIGIGTKRSMKVKAKHLALEKYLRVDLSNELDNNSHAKPHELERTVEHFPNPEERFVWPWTVIVANIFRKPMHEPEDYDSNHWLKRFELYNPKEAHVLHSLEDPRGYVVLEFGTEWIGFRQMMKLDKDFLIDNHSKKDWNSRKMDPGLDLYAWCGRAEDYSSEGVVGTYLREKAELKTTSSVMDDARKERNDTVVHLAEEINHANAKIDEIETKCIQTSMSLKKIEEEGELLHEAHVKEMEMMQQLSCEHARRIMEESEKLQHDIYAKSAELDRWCQQLSEQEILTCNERRNFEEAKKRKMESLILASKEQVKAKSEFVSLLEKHQMEKKTQTDALLKLEKEMNYEHNLKLEIAELEGQLKVSKCMNVIGADREKRREKEIEEMEEKLEDMLFDMSVKEDEIRALELKEQTAKTELEEARQELIKELPKLLKGCTDFGVKNLGEINAKPFQKVCKSWYKDKKKASLESAKLHEKWQNQVLDSTWHPFKIVEVEGKEKQEVIDEDDQKLSSLKKDVGEEAYMAVVTALKELHECNDSDQSETNPNPRRKSKVPKLWNFKSGRIASTTEVLVYINSRVKKRR</sequence>
<dbReference type="InterPro" id="IPR045177">
    <property type="entry name" value="FDM1-5/IDN2"/>
</dbReference>
<dbReference type="InterPro" id="IPR038588">
    <property type="entry name" value="XS_domain_sf"/>
</dbReference>
<evidence type="ECO:0000313" key="9">
    <source>
        <dbReference type="Proteomes" id="UP001367508"/>
    </source>
</evidence>
<dbReference type="GO" id="GO:0080188">
    <property type="term" value="P:gene silencing by siRNA-directed DNA methylation"/>
    <property type="evidence" value="ECO:0007669"/>
    <property type="project" value="InterPro"/>
</dbReference>
<dbReference type="AlphaFoldDB" id="A0AAN9JUY3"/>
<name>A0AAN9JUY3_CANGL</name>
<evidence type="ECO:0000259" key="5">
    <source>
        <dbReference type="Pfam" id="PF03468"/>
    </source>
</evidence>
<feature type="region of interest" description="Disordered" evidence="4">
    <location>
        <begin position="1"/>
        <end position="22"/>
    </location>
</feature>
<dbReference type="Pfam" id="PF03469">
    <property type="entry name" value="XH"/>
    <property type="match status" value="1"/>
</dbReference>
<dbReference type="Proteomes" id="UP001367508">
    <property type="component" value="Unassembled WGS sequence"/>
</dbReference>
<keyword evidence="9" id="KW-1185">Reference proteome</keyword>
<reference evidence="8 9" key="1">
    <citation type="submission" date="2024-01" db="EMBL/GenBank/DDBJ databases">
        <title>The genomes of 5 underutilized Papilionoideae crops provide insights into root nodulation and disease resistanc.</title>
        <authorList>
            <person name="Jiang F."/>
        </authorList>
    </citation>
    <scope>NUCLEOTIDE SEQUENCE [LARGE SCALE GENOMIC DNA]</scope>
    <source>
        <strain evidence="8">LVBAO_FW01</strain>
        <tissue evidence="8">Leaves</tissue>
    </source>
</reference>
<dbReference type="PANTHER" id="PTHR21596">
    <property type="entry name" value="RIBONUCLEASE P SUBUNIT P38"/>
    <property type="match status" value="1"/>
</dbReference>
<protein>
    <submittedName>
        <fullName evidence="8">Uncharacterized protein</fullName>
    </submittedName>
</protein>
<keyword evidence="1 3" id="KW-0175">Coiled coil</keyword>
<dbReference type="PANTHER" id="PTHR21596:SF77">
    <property type="entry name" value="XH_XS DOMAIN PROTEIN"/>
    <property type="match status" value="1"/>
</dbReference>
<evidence type="ECO:0000259" key="7">
    <source>
        <dbReference type="Pfam" id="PF03470"/>
    </source>
</evidence>
<gene>
    <name evidence="8" type="ORF">VNO77_42685</name>
</gene>